<evidence type="ECO:0000256" key="1">
    <source>
        <dbReference type="ARBA" id="ARBA00022490"/>
    </source>
</evidence>
<evidence type="ECO:0000313" key="11">
    <source>
        <dbReference type="EMBL" id="CEK68517.1"/>
    </source>
</evidence>
<name>A0A0B6ZJG4_9EUPU</name>
<keyword evidence="3" id="KW-0479">Metal-binding</keyword>
<feature type="non-terminal residue" evidence="11">
    <location>
        <position position="1"/>
    </location>
</feature>
<keyword evidence="8" id="KW-0630">Potassium</keyword>
<proteinExistence type="inferred from homology"/>
<reference evidence="11" key="1">
    <citation type="submission" date="2014-12" db="EMBL/GenBank/DDBJ databases">
        <title>Insight into the proteome of Arion vulgaris.</title>
        <authorList>
            <person name="Aradska J."/>
            <person name="Bulat T."/>
            <person name="Smidak R."/>
            <person name="Sarate P."/>
            <person name="Gangsoo J."/>
            <person name="Sialana F."/>
            <person name="Bilban M."/>
            <person name="Lubec G."/>
        </authorList>
    </citation>
    <scope>NUCLEOTIDE SEQUENCE</scope>
    <source>
        <tissue evidence="11">Skin</tissue>
    </source>
</reference>
<dbReference type="PRINTS" id="PR00990">
    <property type="entry name" value="RIBOKINASE"/>
</dbReference>
<dbReference type="AlphaFoldDB" id="A0A0B6ZJG4"/>
<evidence type="ECO:0000256" key="9">
    <source>
        <dbReference type="ARBA" id="ARBA00023277"/>
    </source>
</evidence>
<dbReference type="CDD" id="cd01174">
    <property type="entry name" value="ribokinase"/>
    <property type="match status" value="1"/>
</dbReference>
<dbReference type="GO" id="GO:0046872">
    <property type="term" value="F:metal ion binding"/>
    <property type="evidence" value="ECO:0007669"/>
    <property type="project" value="UniProtKB-KW"/>
</dbReference>
<evidence type="ECO:0000259" key="10">
    <source>
        <dbReference type="Pfam" id="PF00294"/>
    </source>
</evidence>
<dbReference type="HAMAP" id="MF_01987">
    <property type="entry name" value="Ribokinase"/>
    <property type="match status" value="1"/>
</dbReference>
<keyword evidence="4" id="KW-0547">Nucleotide-binding</keyword>
<dbReference type="NCBIfam" id="TIGR02152">
    <property type="entry name" value="D_ribokin_bact"/>
    <property type="match status" value="1"/>
</dbReference>
<feature type="domain" description="Carbohydrate kinase PfkB" evidence="10">
    <location>
        <begin position="5"/>
        <end position="302"/>
    </location>
</feature>
<protein>
    <recommendedName>
        <fullName evidence="10">Carbohydrate kinase PfkB domain-containing protein</fullName>
    </recommendedName>
</protein>
<evidence type="ECO:0000256" key="4">
    <source>
        <dbReference type="ARBA" id="ARBA00022741"/>
    </source>
</evidence>
<evidence type="ECO:0000256" key="3">
    <source>
        <dbReference type="ARBA" id="ARBA00022723"/>
    </source>
</evidence>
<dbReference type="SUPFAM" id="SSF53613">
    <property type="entry name" value="Ribokinase-like"/>
    <property type="match status" value="1"/>
</dbReference>
<dbReference type="FunFam" id="3.40.1190.20:FF:000010">
    <property type="entry name" value="Ribokinase"/>
    <property type="match status" value="1"/>
</dbReference>
<evidence type="ECO:0000256" key="8">
    <source>
        <dbReference type="ARBA" id="ARBA00022958"/>
    </source>
</evidence>
<dbReference type="EMBL" id="HACG01021652">
    <property type="protein sequence ID" value="CEK68517.1"/>
    <property type="molecule type" value="Transcribed_RNA"/>
</dbReference>
<dbReference type="GO" id="GO:0004747">
    <property type="term" value="F:ribokinase activity"/>
    <property type="evidence" value="ECO:0007669"/>
    <property type="project" value="InterPro"/>
</dbReference>
<keyword evidence="5" id="KW-0418">Kinase</keyword>
<accession>A0A0B6ZJG4</accession>
<evidence type="ECO:0000256" key="6">
    <source>
        <dbReference type="ARBA" id="ARBA00022840"/>
    </source>
</evidence>
<keyword evidence="6" id="KW-0067">ATP-binding</keyword>
<keyword evidence="7" id="KW-0460">Magnesium</keyword>
<dbReference type="GO" id="GO:0006014">
    <property type="term" value="P:D-ribose metabolic process"/>
    <property type="evidence" value="ECO:0007669"/>
    <property type="project" value="InterPro"/>
</dbReference>
<keyword evidence="2" id="KW-0808">Transferase</keyword>
<dbReference type="GO" id="GO:0005829">
    <property type="term" value="C:cytosol"/>
    <property type="evidence" value="ECO:0007669"/>
    <property type="project" value="TreeGrafter"/>
</dbReference>
<dbReference type="Pfam" id="PF00294">
    <property type="entry name" value="PfkB"/>
    <property type="match status" value="1"/>
</dbReference>
<dbReference type="Gene3D" id="3.40.1190.20">
    <property type="match status" value="1"/>
</dbReference>
<keyword evidence="1" id="KW-0963">Cytoplasm</keyword>
<dbReference type="InterPro" id="IPR002139">
    <property type="entry name" value="Ribo/fructo_kinase"/>
</dbReference>
<organism evidence="11">
    <name type="scientific">Arion vulgaris</name>
    <dbReference type="NCBI Taxonomy" id="1028688"/>
    <lineage>
        <taxon>Eukaryota</taxon>
        <taxon>Metazoa</taxon>
        <taxon>Spiralia</taxon>
        <taxon>Lophotrochozoa</taxon>
        <taxon>Mollusca</taxon>
        <taxon>Gastropoda</taxon>
        <taxon>Heterobranchia</taxon>
        <taxon>Euthyneura</taxon>
        <taxon>Panpulmonata</taxon>
        <taxon>Eupulmonata</taxon>
        <taxon>Stylommatophora</taxon>
        <taxon>Helicina</taxon>
        <taxon>Arionoidea</taxon>
        <taxon>Arionidae</taxon>
        <taxon>Arion</taxon>
    </lineage>
</organism>
<dbReference type="PANTHER" id="PTHR10584:SF166">
    <property type="entry name" value="RIBOKINASE"/>
    <property type="match status" value="1"/>
</dbReference>
<dbReference type="GO" id="GO:0005524">
    <property type="term" value="F:ATP binding"/>
    <property type="evidence" value="ECO:0007669"/>
    <property type="project" value="UniProtKB-KW"/>
</dbReference>
<evidence type="ECO:0000256" key="7">
    <source>
        <dbReference type="ARBA" id="ARBA00022842"/>
    </source>
</evidence>
<dbReference type="PANTHER" id="PTHR10584">
    <property type="entry name" value="SUGAR KINASE"/>
    <property type="match status" value="1"/>
</dbReference>
<keyword evidence="9" id="KW-0119">Carbohydrate metabolism</keyword>
<dbReference type="InterPro" id="IPR011611">
    <property type="entry name" value="PfkB_dom"/>
</dbReference>
<evidence type="ECO:0000256" key="2">
    <source>
        <dbReference type="ARBA" id="ARBA00022679"/>
    </source>
</evidence>
<gene>
    <name evidence="11" type="primary">ORF66595</name>
</gene>
<evidence type="ECO:0000256" key="5">
    <source>
        <dbReference type="ARBA" id="ARBA00022777"/>
    </source>
</evidence>
<sequence length="312" mass="32659">VEEMDVVVVGSCNTDLSSYASHLPKEGETLIGYKFETGFGGKGANQCIAAVKLGSKVAMVGKLGNDIYGEQHLNNLRAYNVNCDHMSIVDGVSTGVAAISVADNGSNSIIIVPGANNKLTVADVKAAELMLSTAKVVVCQNEVPQDVSLAALTLASKNGVKTVFNPAPAENNYPAELFTVPDIFCPNETEAEILIGKEVNSVEAANLACKLLIETKGCNSVIITLGDKGAVYQQNKDTEPVYIPSIAVKAVDTTGAGDSFIGSLAFFLSTRPDLSMVDMIRRAGQIAAISVTKPGTQKSFPTATELSLDILA</sequence>
<dbReference type="InterPro" id="IPR029056">
    <property type="entry name" value="Ribokinase-like"/>
</dbReference>
<dbReference type="InterPro" id="IPR011877">
    <property type="entry name" value="Ribokinase"/>
</dbReference>